<comment type="function">
    <text evidence="9 10">Catalyzes the ferrous insertion into protoporphyrin IX.</text>
</comment>
<comment type="similarity">
    <text evidence="1 9 10">Belongs to the ferrochelatase family.</text>
</comment>
<dbReference type="GO" id="GO:0046872">
    <property type="term" value="F:metal ion binding"/>
    <property type="evidence" value="ECO:0007669"/>
    <property type="project" value="UniProtKB-KW"/>
</dbReference>
<comment type="subcellular location">
    <subcellularLocation>
        <location evidence="9 10">Cytoplasm</location>
    </subcellularLocation>
</comment>
<reference evidence="11 12" key="1">
    <citation type="submission" date="2016-11" db="EMBL/GenBank/DDBJ databases">
        <authorList>
            <person name="Jaros S."/>
            <person name="Januszkiewicz K."/>
            <person name="Wedrychowicz H."/>
        </authorList>
    </citation>
    <scope>NUCLEOTIDE SEQUENCE [LARGE SCALE GENOMIC DNA]</scope>
    <source>
        <strain evidence="11 12">DSM 18899</strain>
    </source>
</reference>
<evidence type="ECO:0000256" key="2">
    <source>
        <dbReference type="ARBA" id="ARBA00022490"/>
    </source>
</evidence>
<comment type="pathway">
    <text evidence="9 10">Porphyrin-containing compound metabolism; protoheme biosynthesis; protoheme from protoporphyrin-IX: step 1/1.</text>
</comment>
<feature type="binding site" evidence="9">
    <location>
        <position position="302"/>
    </location>
    <ligand>
        <name>Fe(2+)</name>
        <dbReference type="ChEBI" id="CHEBI:29033"/>
    </ligand>
</feature>
<dbReference type="Pfam" id="PF00762">
    <property type="entry name" value="Ferrochelatase"/>
    <property type="match status" value="1"/>
</dbReference>
<evidence type="ECO:0000256" key="7">
    <source>
        <dbReference type="ARBA" id="ARBA00023244"/>
    </source>
</evidence>
<dbReference type="UniPathway" id="UPA00252">
    <property type="reaction ID" value="UER00325"/>
</dbReference>
<accession>A0A1K2HCW0</accession>
<evidence type="ECO:0000256" key="4">
    <source>
        <dbReference type="ARBA" id="ARBA00023004"/>
    </source>
</evidence>
<keyword evidence="4 9" id="KW-0408">Iron</keyword>
<dbReference type="PANTHER" id="PTHR11108:SF1">
    <property type="entry name" value="FERROCHELATASE, MITOCHONDRIAL"/>
    <property type="match status" value="1"/>
</dbReference>
<dbReference type="PROSITE" id="PS00534">
    <property type="entry name" value="FERROCHELATASE"/>
    <property type="match status" value="1"/>
</dbReference>
<evidence type="ECO:0000256" key="3">
    <source>
        <dbReference type="ARBA" id="ARBA00022723"/>
    </source>
</evidence>
<dbReference type="InterPro" id="IPR033659">
    <property type="entry name" value="Ferrochelatase_N"/>
</dbReference>
<dbReference type="CDD" id="cd00419">
    <property type="entry name" value="Ferrochelatase_C"/>
    <property type="match status" value="1"/>
</dbReference>
<protein>
    <recommendedName>
        <fullName evidence="9 10">Ferrochelatase</fullName>
        <ecNumber evidence="9 10">4.98.1.1</ecNumber>
    </recommendedName>
    <alternativeName>
        <fullName evidence="9">Heme synthase</fullName>
    </alternativeName>
    <alternativeName>
        <fullName evidence="9">Protoheme ferro-lyase</fullName>
    </alternativeName>
</protein>
<keyword evidence="12" id="KW-1185">Reference proteome</keyword>
<dbReference type="PANTHER" id="PTHR11108">
    <property type="entry name" value="FERROCHELATASE"/>
    <property type="match status" value="1"/>
</dbReference>
<keyword evidence="7 9" id="KW-0627">Porphyrin biosynthesis</keyword>
<dbReference type="EC" id="4.98.1.1" evidence="9 10"/>
<proteinExistence type="inferred from homology"/>
<dbReference type="Gene3D" id="3.40.50.1400">
    <property type="match status" value="2"/>
</dbReference>
<evidence type="ECO:0000256" key="5">
    <source>
        <dbReference type="ARBA" id="ARBA00023133"/>
    </source>
</evidence>
<keyword evidence="2 9" id="KW-0963">Cytoplasm</keyword>
<dbReference type="GO" id="GO:0006783">
    <property type="term" value="P:heme biosynthetic process"/>
    <property type="evidence" value="ECO:0007669"/>
    <property type="project" value="UniProtKB-UniRule"/>
</dbReference>
<evidence type="ECO:0000313" key="12">
    <source>
        <dbReference type="Proteomes" id="UP000186513"/>
    </source>
</evidence>
<dbReference type="NCBIfam" id="TIGR00109">
    <property type="entry name" value="hemH"/>
    <property type="match status" value="1"/>
</dbReference>
<evidence type="ECO:0000256" key="10">
    <source>
        <dbReference type="RuleBase" id="RU000607"/>
    </source>
</evidence>
<dbReference type="Proteomes" id="UP000186513">
    <property type="component" value="Unassembled WGS sequence"/>
</dbReference>
<dbReference type="AlphaFoldDB" id="A0A1K2HCW0"/>
<dbReference type="GO" id="GO:0005737">
    <property type="term" value="C:cytoplasm"/>
    <property type="evidence" value="ECO:0007669"/>
    <property type="project" value="UniProtKB-SubCell"/>
</dbReference>
<evidence type="ECO:0000256" key="8">
    <source>
        <dbReference type="ARBA" id="ARBA00024536"/>
    </source>
</evidence>
<evidence type="ECO:0000256" key="9">
    <source>
        <dbReference type="HAMAP-Rule" id="MF_00323"/>
    </source>
</evidence>
<evidence type="ECO:0000256" key="6">
    <source>
        <dbReference type="ARBA" id="ARBA00023239"/>
    </source>
</evidence>
<dbReference type="HAMAP" id="MF_00323">
    <property type="entry name" value="Ferrochelatase"/>
    <property type="match status" value="1"/>
</dbReference>
<dbReference type="FunFam" id="3.40.50.1400:FF:000002">
    <property type="entry name" value="Ferrochelatase"/>
    <property type="match status" value="1"/>
</dbReference>
<dbReference type="SUPFAM" id="SSF53800">
    <property type="entry name" value="Chelatase"/>
    <property type="match status" value="1"/>
</dbReference>
<dbReference type="RefSeq" id="WP_245794136.1">
    <property type="nucleotide sequence ID" value="NZ_FPKR01000004.1"/>
</dbReference>
<dbReference type="GO" id="GO:0004325">
    <property type="term" value="F:ferrochelatase activity"/>
    <property type="evidence" value="ECO:0007669"/>
    <property type="project" value="UniProtKB-UniRule"/>
</dbReference>
<comment type="catalytic activity">
    <reaction evidence="8">
        <text>Fe-coproporphyrin III + 2 H(+) = coproporphyrin III + Fe(2+)</text>
        <dbReference type="Rhea" id="RHEA:49572"/>
        <dbReference type="ChEBI" id="CHEBI:15378"/>
        <dbReference type="ChEBI" id="CHEBI:29033"/>
        <dbReference type="ChEBI" id="CHEBI:68438"/>
        <dbReference type="ChEBI" id="CHEBI:131725"/>
        <dbReference type="EC" id="4.99.1.9"/>
    </reaction>
    <physiologicalReaction direction="right-to-left" evidence="8">
        <dbReference type="Rhea" id="RHEA:49574"/>
    </physiologicalReaction>
</comment>
<evidence type="ECO:0000313" key="11">
    <source>
        <dbReference type="EMBL" id="SFZ74146.1"/>
    </source>
</evidence>
<dbReference type="CDD" id="cd03411">
    <property type="entry name" value="Ferrochelatase_N"/>
    <property type="match status" value="1"/>
</dbReference>
<feature type="binding site" evidence="9">
    <location>
        <position position="221"/>
    </location>
    <ligand>
        <name>Fe(2+)</name>
        <dbReference type="ChEBI" id="CHEBI:29033"/>
    </ligand>
</feature>
<keyword evidence="3 9" id="KW-0479">Metal-binding</keyword>
<dbReference type="EMBL" id="FPKR01000004">
    <property type="protein sequence ID" value="SFZ74146.1"/>
    <property type="molecule type" value="Genomic_DNA"/>
</dbReference>
<name>A0A1K2HCW0_9NEIS</name>
<comment type="catalytic activity">
    <reaction evidence="9 10">
        <text>heme b + 2 H(+) = protoporphyrin IX + Fe(2+)</text>
        <dbReference type="Rhea" id="RHEA:22584"/>
        <dbReference type="ChEBI" id="CHEBI:15378"/>
        <dbReference type="ChEBI" id="CHEBI:29033"/>
        <dbReference type="ChEBI" id="CHEBI:57306"/>
        <dbReference type="ChEBI" id="CHEBI:60344"/>
        <dbReference type="EC" id="4.98.1.1"/>
    </reaction>
</comment>
<dbReference type="InterPro" id="IPR033644">
    <property type="entry name" value="Ferrochelatase_C"/>
</dbReference>
<keyword evidence="5 9" id="KW-0350">Heme biosynthesis</keyword>
<organism evidence="11 12">
    <name type="scientific">Chitinimonas taiwanensis DSM 18899</name>
    <dbReference type="NCBI Taxonomy" id="1121279"/>
    <lineage>
        <taxon>Bacteria</taxon>
        <taxon>Pseudomonadati</taxon>
        <taxon>Pseudomonadota</taxon>
        <taxon>Betaproteobacteria</taxon>
        <taxon>Neisseriales</taxon>
        <taxon>Chitinibacteraceae</taxon>
        <taxon>Chitinimonas</taxon>
    </lineage>
</organism>
<evidence type="ECO:0000256" key="1">
    <source>
        <dbReference type="ARBA" id="ARBA00007718"/>
    </source>
</evidence>
<gene>
    <name evidence="9" type="primary">hemH</name>
    <name evidence="11" type="ORF">SAMN02745887_01131</name>
</gene>
<sequence>MQPFRQPSSFPAMAYQTEPAFRHDQPRRVGILLINLGTPEAPTAAALRPYLKQFLSDPRVVEIPRAIWWLILNGIILNTRPKKSAAKYATVWTRDGSPLAIYTRQQAKLLQGYLGDQGQPVMVEWAMRYGQPNVADKLMALKAAGCDRVLVMPLYPQYAASSSGSAMDAVADAIKSLRNPPEIRFIKHFHDAPAYIETLAQRVERHWANQGRGDHLLMSFHGVPRFSLDKGDPYHCECHKTGRLLAERLGLQPGQYSVGFQSRFGKAEWLKPYTSDLLHALGKKQTARLDVICPGFVADCLETLEEIAMEGKADFLAAGGKDYRYIPALNAEPDWIRALAQIVAPHLSGWTLTPEDSASGRARLARAEVLGAKQ</sequence>
<keyword evidence="6 9" id="KW-0456">Lyase</keyword>
<dbReference type="InterPro" id="IPR001015">
    <property type="entry name" value="Ferrochelatase"/>
</dbReference>
<dbReference type="STRING" id="1121279.SAMN02745887_01131"/>
<dbReference type="InterPro" id="IPR019772">
    <property type="entry name" value="Ferrochelatase_AS"/>
</dbReference>